<evidence type="ECO:0000313" key="2">
    <source>
        <dbReference type="EMBL" id="VDO48845.1"/>
    </source>
</evidence>
<dbReference type="AlphaFoldDB" id="A0A0N4WPR0"/>
<protein>
    <submittedName>
        <fullName evidence="4">Phlebovirus_G2 domain-containing protein</fullName>
    </submittedName>
</protein>
<dbReference type="EMBL" id="UZAF01018181">
    <property type="protein sequence ID" value="VDO48845.1"/>
    <property type="molecule type" value="Genomic_DNA"/>
</dbReference>
<evidence type="ECO:0000313" key="3">
    <source>
        <dbReference type="Proteomes" id="UP000268014"/>
    </source>
</evidence>
<dbReference type="WBParaSite" id="HPLM_0001337501-mRNA-1">
    <property type="protein sequence ID" value="HPLM_0001337501-mRNA-1"/>
    <property type="gene ID" value="HPLM_0001337501"/>
</dbReference>
<name>A0A0N4WPR0_HAEPC</name>
<proteinExistence type="predicted"/>
<gene>
    <name evidence="2" type="ORF">HPLM_LOCUS13367</name>
</gene>
<evidence type="ECO:0000313" key="4">
    <source>
        <dbReference type="WBParaSite" id="HPLM_0001337501-mRNA-1"/>
    </source>
</evidence>
<dbReference type="OrthoDB" id="5868079at2759"/>
<accession>A0A0N4WPR0</accession>
<evidence type="ECO:0000259" key="1">
    <source>
        <dbReference type="Pfam" id="PF07245"/>
    </source>
</evidence>
<organism evidence="4">
    <name type="scientific">Haemonchus placei</name>
    <name type="common">Barber's pole worm</name>
    <dbReference type="NCBI Taxonomy" id="6290"/>
    <lineage>
        <taxon>Eukaryota</taxon>
        <taxon>Metazoa</taxon>
        <taxon>Ecdysozoa</taxon>
        <taxon>Nematoda</taxon>
        <taxon>Chromadorea</taxon>
        <taxon>Rhabditida</taxon>
        <taxon>Rhabditina</taxon>
        <taxon>Rhabditomorpha</taxon>
        <taxon>Strongyloidea</taxon>
        <taxon>Trichostrongylidae</taxon>
        <taxon>Haemonchus</taxon>
    </lineage>
</organism>
<sequence length="90" mass="9870">MTVLNSKITNQSINVQSAVTTIINDTMITLTSFTVPLTPTLATKFIFDGTHLALWNTGRKLNLVCDSEETAASLNCMVNTDCVYQQAENK</sequence>
<keyword evidence="3" id="KW-1185">Reference proteome</keyword>
<reference evidence="4" key="1">
    <citation type="submission" date="2017-02" db="UniProtKB">
        <authorList>
            <consortium name="WormBaseParasite"/>
        </authorList>
    </citation>
    <scope>IDENTIFICATION</scope>
</reference>
<feature type="domain" description="Phlebovirus glycoprotein G2 fusion" evidence="1">
    <location>
        <begin position="9"/>
        <end position="89"/>
    </location>
</feature>
<dbReference type="Pfam" id="PF07245">
    <property type="entry name" value="Phlebovirus_G2"/>
    <property type="match status" value="1"/>
</dbReference>
<reference evidence="2 3" key="2">
    <citation type="submission" date="2018-11" db="EMBL/GenBank/DDBJ databases">
        <authorList>
            <consortium name="Pathogen Informatics"/>
        </authorList>
    </citation>
    <scope>NUCLEOTIDE SEQUENCE [LARGE SCALE GENOMIC DNA]</scope>
    <source>
        <strain evidence="2 3">MHpl1</strain>
    </source>
</reference>
<dbReference type="Proteomes" id="UP000268014">
    <property type="component" value="Unassembled WGS sequence"/>
</dbReference>
<dbReference type="InterPro" id="IPR009878">
    <property type="entry name" value="Phlebovirus_G2_fusion"/>
</dbReference>